<dbReference type="RefSeq" id="WP_208261356.1">
    <property type="nucleotide sequence ID" value="NZ_JAGEOJ010000020.1"/>
</dbReference>
<proteinExistence type="predicted"/>
<dbReference type="PROSITE" id="PS51819">
    <property type="entry name" value="VOC"/>
    <property type="match status" value="1"/>
</dbReference>
<dbReference type="AlphaFoldDB" id="A0A939PIM2"/>
<name>A0A939PIM2_9ACTN</name>
<evidence type="ECO:0000259" key="1">
    <source>
        <dbReference type="PROSITE" id="PS51819"/>
    </source>
</evidence>
<gene>
    <name evidence="2" type="ORF">J4573_39975</name>
</gene>
<evidence type="ECO:0000313" key="2">
    <source>
        <dbReference type="EMBL" id="MBO2453330.1"/>
    </source>
</evidence>
<evidence type="ECO:0000313" key="3">
    <source>
        <dbReference type="Proteomes" id="UP000669179"/>
    </source>
</evidence>
<dbReference type="Gene3D" id="3.10.180.10">
    <property type="entry name" value="2,3-Dihydroxybiphenyl 1,2-Dioxygenase, domain 1"/>
    <property type="match status" value="1"/>
</dbReference>
<dbReference type="InterPro" id="IPR029068">
    <property type="entry name" value="Glyas_Bleomycin-R_OHBP_Dase"/>
</dbReference>
<dbReference type="InterPro" id="IPR037523">
    <property type="entry name" value="VOC_core"/>
</dbReference>
<dbReference type="EMBL" id="JAGEOJ010000020">
    <property type="protein sequence ID" value="MBO2453330.1"/>
    <property type="molecule type" value="Genomic_DNA"/>
</dbReference>
<dbReference type="Pfam" id="PF18029">
    <property type="entry name" value="Glyoxalase_6"/>
    <property type="match status" value="1"/>
</dbReference>
<protein>
    <submittedName>
        <fullName evidence="2">VOC family protein</fullName>
    </submittedName>
</protein>
<keyword evidence="3" id="KW-1185">Reference proteome</keyword>
<accession>A0A939PIM2</accession>
<dbReference type="InterPro" id="IPR041581">
    <property type="entry name" value="Glyoxalase_6"/>
</dbReference>
<comment type="caution">
    <text evidence="2">The sequence shown here is derived from an EMBL/GenBank/DDBJ whole genome shotgun (WGS) entry which is preliminary data.</text>
</comment>
<sequence>MDALYPRLLVNDFDACVRFYEAAFKELLGIDPVKVVPEASYANWDLGGEAALSLFSRKAIADVVGTGVLPDAPGQDRAMLALRVENVDAAAERLVSLGATQVAAPQDRPTWGPNLRTAHLRDPDGNLLELQSY</sequence>
<dbReference type="SUPFAM" id="SSF54593">
    <property type="entry name" value="Glyoxalase/Bleomycin resistance protein/Dihydroxybiphenyl dioxygenase"/>
    <property type="match status" value="1"/>
</dbReference>
<reference evidence="2" key="1">
    <citation type="submission" date="2021-03" db="EMBL/GenBank/DDBJ databases">
        <authorList>
            <person name="Kanchanasin P."/>
            <person name="Saeng-In P."/>
            <person name="Phongsopitanun W."/>
            <person name="Yuki M."/>
            <person name="Kudo T."/>
            <person name="Ohkuma M."/>
            <person name="Tanasupawat S."/>
        </authorList>
    </citation>
    <scope>NUCLEOTIDE SEQUENCE</scope>
    <source>
        <strain evidence="2">GKU 128</strain>
    </source>
</reference>
<dbReference type="Proteomes" id="UP000669179">
    <property type="component" value="Unassembled WGS sequence"/>
</dbReference>
<organism evidence="2 3">
    <name type="scientific">Actinomadura barringtoniae</name>
    <dbReference type="NCBI Taxonomy" id="1427535"/>
    <lineage>
        <taxon>Bacteria</taxon>
        <taxon>Bacillati</taxon>
        <taxon>Actinomycetota</taxon>
        <taxon>Actinomycetes</taxon>
        <taxon>Streptosporangiales</taxon>
        <taxon>Thermomonosporaceae</taxon>
        <taxon>Actinomadura</taxon>
    </lineage>
</organism>
<feature type="domain" description="VOC" evidence="1">
    <location>
        <begin position="1"/>
        <end position="133"/>
    </location>
</feature>